<dbReference type="Proteomes" id="UP000479114">
    <property type="component" value="Chromosome"/>
</dbReference>
<dbReference type="KEGG" id="prz:GZH47_17520"/>
<reference evidence="2 3" key="1">
    <citation type="submission" date="2020-02" db="EMBL/GenBank/DDBJ databases">
        <title>Paenibacillus sp. nov., isolated from rhizosphere soil of tomato.</title>
        <authorList>
            <person name="Weon H.-Y."/>
            <person name="Lee S.A."/>
        </authorList>
    </citation>
    <scope>NUCLEOTIDE SEQUENCE [LARGE SCALE GENOMIC DNA]</scope>
    <source>
        <strain evidence="2 3">14171R-81</strain>
    </source>
</reference>
<evidence type="ECO:0000259" key="1">
    <source>
        <dbReference type="PROSITE" id="PS51186"/>
    </source>
</evidence>
<protein>
    <submittedName>
        <fullName evidence="2">GNAT family N-acetyltransferase</fullName>
    </submittedName>
</protein>
<gene>
    <name evidence="2" type="ORF">GZH47_17520</name>
</gene>
<dbReference type="Pfam" id="PF13302">
    <property type="entry name" value="Acetyltransf_3"/>
    <property type="match status" value="1"/>
</dbReference>
<dbReference type="GO" id="GO:0016747">
    <property type="term" value="F:acyltransferase activity, transferring groups other than amino-acyl groups"/>
    <property type="evidence" value="ECO:0007669"/>
    <property type="project" value="InterPro"/>
</dbReference>
<name>A0A6C0P250_9BACL</name>
<dbReference type="EMBL" id="CP048286">
    <property type="protein sequence ID" value="QHW32431.1"/>
    <property type="molecule type" value="Genomic_DNA"/>
</dbReference>
<keyword evidence="3" id="KW-1185">Reference proteome</keyword>
<accession>A0A6C0P250</accession>
<feature type="domain" description="N-acetyltransferase" evidence="1">
    <location>
        <begin position="43"/>
        <end position="183"/>
    </location>
</feature>
<dbReference type="PROSITE" id="PS51186">
    <property type="entry name" value="GNAT"/>
    <property type="match status" value="1"/>
</dbReference>
<dbReference type="InterPro" id="IPR000182">
    <property type="entry name" value="GNAT_dom"/>
</dbReference>
<dbReference type="PANTHER" id="PTHR39173">
    <property type="entry name" value="ACETYLTRANSFERASE"/>
    <property type="match status" value="1"/>
</dbReference>
<dbReference type="RefSeq" id="WP_162642117.1">
    <property type="nucleotide sequence ID" value="NZ_CP048286.1"/>
</dbReference>
<dbReference type="SUPFAM" id="SSF55729">
    <property type="entry name" value="Acyl-CoA N-acyltransferases (Nat)"/>
    <property type="match status" value="1"/>
</dbReference>
<keyword evidence="2" id="KW-0808">Transferase</keyword>
<dbReference type="PANTHER" id="PTHR39173:SF1">
    <property type="entry name" value="ACETYLTRANSFERASE"/>
    <property type="match status" value="1"/>
</dbReference>
<evidence type="ECO:0000313" key="2">
    <source>
        <dbReference type="EMBL" id="QHW32431.1"/>
    </source>
</evidence>
<dbReference type="InterPro" id="IPR016181">
    <property type="entry name" value="Acyl_CoA_acyltransferase"/>
</dbReference>
<organism evidence="2 3">
    <name type="scientific">Paenibacillus rhizovicinus</name>
    <dbReference type="NCBI Taxonomy" id="2704463"/>
    <lineage>
        <taxon>Bacteria</taxon>
        <taxon>Bacillati</taxon>
        <taxon>Bacillota</taxon>
        <taxon>Bacilli</taxon>
        <taxon>Bacillales</taxon>
        <taxon>Paenibacillaceae</taxon>
        <taxon>Paenibacillus</taxon>
    </lineage>
</organism>
<dbReference type="AlphaFoldDB" id="A0A6C0P250"/>
<dbReference type="Gene3D" id="3.40.630.30">
    <property type="match status" value="1"/>
</dbReference>
<proteinExistence type="predicted"/>
<sequence length="183" mass="20534">MDNHQQAALARDGVYLVKPSAEHEAAYKTFYNEWIASGEHIVPWVVSMDPTDFPAHLRFLQEAETTAPEGGVTHSTYWLMDEAGTVVGATNIRHKLNRKLEEGGGHIGYGIIPSQRRKGYAKAILSQALALTDRLGIREVLVICDRDNIGSERTIRANGGQFHSEITEENGNVVRRFWIHREL</sequence>
<evidence type="ECO:0000313" key="3">
    <source>
        <dbReference type="Proteomes" id="UP000479114"/>
    </source>
</evidence>